<accession>A0A7H1BL41</accession>
<evidence type="ECO:0000313" key="2">
    <source>
        <dbReference type="Proteomes" id="UP000516428"/>
    </source>
</evidence>
<proteinExistence type="predicted"/>
<evidence type="ECO:0000313" key="1">
    <source>
        <dbReference type="EMBL" id="QNS09446.1"/>
    </source>
</evidence>
<dbReference type="KEGG" id="sxn:IAG42_37435"/>
<keyword evidence="1" id="KW-0614">Plasmid</keyword>
<dbReference type="Proteomes" id="UP000516428">
    <property type="component" value="Plasmid unnamed2"/>
</dbReference>
<reference evidence="1 2" key="1">
    <citation type="submission" date="2020-09" db="EMBL/GenBank/DDBJ databases">
        <title>A novel species.</title>
        <authorList>
            <person name="Gao J."/>
        </authorList>
    </citation>
    <scope>NUCLEOTIDE SEQUENCE [LARGE SCALE GENOMIC DNA]</scope>
    <source>
        <strain evidence="1 2">CRXT-Y-14</strain>
        <plasmid evidence="1 2">unnamed2</plasmid>
    </source>
</reference>
<geneLocation type="plasmid" evidence="1 2">
    <name>unnamed2</name>
</geneLocation>
<keyword evidence="2" id="KW-1185">Reference proteome</keyword>
<dbReference type="EMBL" id="CP061283">
    <property type="protein sequence ID" value="QNS09446.1"/>
    <property type="molecule type" value="Genomic_DNA"/>
</dbReference>
<name>A0A7H1BL41_9ACTN</name>
<dbReference type="RefSeq" id="WP_188342101.1">
    <property type="nucleotide sequence ID" value="NZ_CP061283.1"/>
</dbReference>
<dbReference type="AlphaFoldDB" id="A0A7H1BL41"/>
<protein>
    <submittedName>
        <fullName evidence="1">Uncharacterized protein</fullName>
    </submittedName>
</protein>
<organism evidence="1 2">
    <name type="scientific">Streptomyces xanthii</name>
    <dbReference type="NCBI Taxonomy" id="2768069"/>
    <lineage>
        <taxon>Bacteria</taxon>
        <taxon>Bacillati</taxon>
        <taxon>Actinomycetota</taxon>
        <taxon>Actinomycetes</taxon>
        <taxon>Kitasatosporales</taxon>
        <taxon>Streptomycetaceae</taxon>
        <taxon>Streptomyces</taxon>
    </lineage>
</organism>
<sequence>MRYALAETMAQDYRAGLSEEEIVKKVLFTASKDDALALLHSGRLTHDALRALYPWMQEPDGPMVLFPHGTRAPTVLASWEDTETADDRRLRLRGLDEALRAAGIGYRDPATKQPRTEEDLVRGGQAPELFFLATPDLVESVHTSSRPES</sequence>
<gene>
    <name evidence="1" type="ORF">IAG42_37435</name>
</gene>